<dbReference type="AlphaFoldDB" id="A0A645JCG4"/>
<feature type="domain" description="Oxidoreductase molybdopterin-binding" evidence="1">
    <location>
        <begin position="2"/>
        <end position="83"/>
    </location>
</feature>
<accession>A0A645JCG4</accession>
<dbReference type="PANTHER" id="PTHR43032">
    <property type="entry name" value="PROTEIN-METHIONINE-SULFOXIDE REDUCTASE"/>
    <property type="match status" value="1"/>
</dbReference>
<dbReference type="Gene3D" id="3.90.420.10">
    <property type="entry name" value="Oxidoreductase, molybdopterin-binding domain"/>
    <property type="match status" value="1"/>
</dbReference>
<dbReference type="InterPro" id="IPR036374">
    <property type="entry name" value="OxRdtase_Mopterin-bd_sf"/>
</dbReference>
<dbReference type="PANTHER" id="PTHR43032:SF2">
    <property type="entry name" value="BLL0505 PROTEIN"/>
    <property type="match status" value="1"/>
</dbReference>
<evidence type="ECO:0000313" key="2">
    <source>
        <dbReference type="EMBL" id="MPN58094.1"/>
    </source>
</evidence>
<protein>
    <recommendedName>
        <fullName evidence="1">Oxidoreductase molybdopterin-binding domain-containing protein</fullName>
    </recommendedName>
</protein>
<evidence type="ECO:0000259" key="1">
    <source>
        <dbReference type="Pfam" id="PF00174"/>
    </source>
</evidence>
<comment type="caution">
    <text evidence="2">The sequence shown here is derived from an EMBL/GenBank/DDBJ whole genome shotgun (WGS) entry which is preliminary data.</text>
</comment>
<reference evidence="2" key="1">
    <citation type="submission" date="2019-08" db="EMBL/GenBank/DDBJ databases">
        <authorList>
            <person name="Kucharzyk K."/>
            <person name="Murdoch R.W."/>
            <person name="Higgins S."/>
            <person name="Loffler F."/>
        </authorList>
    </citation>
    <scope>NUCLEOTIDE SEQUENCE</scope>
</reference>
<dbReference type="EMBL" id="VSSQ01130427">
    <property type="protein sequence ID" value="MPN58094.1"/>
    <property type="molecule type" value="Genomic_DNA"/>
</dbReference>
<dbReference type="Pfam" id="PF00174">
    <property type="entry name" value="Oxidored_molyb"/>
    <property type="match status" value="1"/>
</dbReference>
<dbReference type="SUPFAM" id="SSF56524">
    <property type="entry name" value="Oxidoreductase molybdopterin-binding domain"/>
    <property type="match status" value="1"/>
</dbReference>
<proteinExistence type="predicted"/>
<sequence length="96" mass="10610">MAGAKPEAVTVIFGSVDGYTTSLPFQTIREKSLILAYGANGLDLPPAMGYPFIVVAEEKLGYKWARWVNSITLSDDADYRGYWEQAGYSNEAELPR</sequence>
<organism evidence="2">
    <name type="scientific">bioreactor metagenome</name>
    <dbReference type="NCBI Taxonomy" id="1076179"/>
    <lineage>
        <taxon>unclassified sequences</taxon>
        <taxon>metagenomes</taxon>
        <taxon>ecological metagenomes</taxon>
    </lineage>
</organism>
<name>A0A645JCG4_9ZZZZ</name>
<dbReference type="InterPro" id="IPR000572">
    <property type="entry name" value="OxRdtase_Mopterin-bd_dom"/>
</dbReference>
<gene>
    <name evidence="2" type="ORF">SDC9_205795</name>
</gene>